<reference evidence="1 2" key="1">
    <citation type="submission" date="2016-09" db="EMBL/GenBank/DDBJ databases">
        <title>Genomic evidence for plant-parasitic nematodes as the earliest Wolbachia hosts.</title>
        <authorList>
            <person name="Brown A.M."/>
            <person name="Wasala S.K."/>
            <person name="Howe D.K."/>
            <person name="Peetz A.B."/>
            <person name="Zasada I.A."/>
            <person name="Denver D.R."/>
        </authorList>
    </citation>
    <scope>NUCLEOTIDE SEQUENCE [LARGE SCALE GENOMIC DNA]</scope>
    <source>
        <strain evidence="2">wPpe</strain>
    </source>
</reference>
<dbReference type="AlphaFoldDB" id="A0A1E7QKU9"/>
<organism evidence="1 2">
    <name type="scientific">Wolbachia pipientis</name>
    <dbReference type="NCBI Taxonomy" id="955"/>
    <lineage>
        <taxon>Bacteria</taxon>
        <taxon>Pseudomonadati</taxon>
        <taxon>Pseudomonadota</taxon>
        <taxon>Alphaproteobacteria</taxon>
        <taxon>Rickettsiales</taxon>
        <taxon>Anaplasmataceae</taxon>
        <taxon>Wolbachieae</taxon>
        <taxon>Wolbachia</taxon>
    </lineage>
</organism>
<gene>
    <name evidence="1" type="ORF">BIY23_01130</name>
</gene>
<protein>
    <submittedName>
        <fullName evidence="1">Uncharacterized protein</fullName>
    </submittedName>
</protein>
<keyword evidence="2" id="KW-1185">Reference proteome</keyword>
<sequence length="63" mass="7440">MGWNNKKSAAKRIDEWLSKILRAVEATVKNSSDHRTNYKYIINEQLKQQLEGEFKKWAAGFRL</sequence>
<dbReference type="RefSeq" id="WP_070064723.1">
    <property type="nucleotide sequence ID" value="NZ_MJMG01000001.1"/>
</dbReference>
<evidence type="ECO:0000313" key="2">
    <source>
        <dbReference type="Proteomes" id="UP000175679"/>
    </source>
</evidence>
<proteinExistence type="predicted"/>
<name>A0A1E7QKU9_WOLPI</name>
<dbReference type="Proteomes" id="UP000175679">
    <property type="component" value="Unassembled WGS sequence"/>
</dbReference>
<comment type="caution">
    <text evidence="1">The sequence shown here is derived from an EMBL/GenBank/DDBJ whole genome shotgun (WGS) entry which is preliminary data.</text>
</comment>
<evidence type="ECO:0000313" key="1">
    <source>
        <dbReference type="EMBL" id="OEY87073.1"/>
    </source>
</evidence>
<accession>A0A1E7QKU9</accession>
<dbReference type="EMBL" id="MJMG01000001">
    <property type="protein sequence ID" value="OEY87073.1"/>
    <property type="molecule type" value="Genomic_DNA"/>
</dbReference>